<keyword evidence="3" id="KW-1185">Reference proteome</keyword>
<dbReference type="AlphaFoldDB" id="A0A9N7Z1V8"/>
<accession>A0A9N7Z1V8</accession>
<evidence type="ECO:0000313" key="2">
    <source>
        <dbReference type="EMBL" id="CAB1448248.1"/>
    </source>
</evidence>
<evidence type="ECO:0000256" key="1">
    <source>
        <dbReference type="SAM" id="MobiDB-lite"/>
    </source>
</evidence>
<feature type="region of interest" description="Disordered" evidence="1">
    <location>
        <begin position="64"/>
        <end position="90"/>
    </location>
</feature>
<evidence type="ECO:0000313" key="3">
    <source>
        <dbReference type="Proteomes" id="UP001153269"/>
    </source>
</evidence>
<proteinExistence type="predicted"/>
<dbReference type="EMBL" id="CADEAL010003971">
    <property type="protein sequence ID" value="CAB1448248.1"/>
    <property type="molecule type" value="Genomic_DNA"/>
</dbReference>
<comment type="caution">
    <text evidence="2">The sequence shown here is derived from an EMBL/GenBank/DDBJ whole genome shotgun (WGS) entry which is preliminary data.</text>
</comment>
<dbReference type="Proteomes" id="UP001153269">
    <property type="component" value="Unassembled WGS sequence"/>
</dbReference>
<name>A0A9N7Z1V8_PLEPL</name>
<organism evidence="2 3">
    <name type="scientific">Pleuronectes platessa</name>
    <name type="common">European plaice</name>
    <dbReference type="NCBI Taxonomy" id="8262"/>
    <lineage>
        <taxon>Eukaryota</taxon>
        <taxon>Metazoa</taxon>
        <taxon>Chordata</taxon>
        <taxon>Craniata</taxon>
        <taxon>Vertebrata</taxon>
        <taxon>Euteleostomi</taxon>
        <taxon>Actinopterygii</taxon>
        <taxon>Neopterygii</taxon>
        <taxon>Teleostei</taxon>
        <taxon>Neoteleostei</taxon>
        <taxon>Acanthomorphata</taxon>
        <taxon>Carangaria</taxon>
        <taxon>Pleuronectiformes</taxon>
        <taxon>Pleuronectoidei</taxon>
        <taxon>Pleuronectidae</taxon>
        <taxon>Pleuronectes</taxon>
    </lineage>
</organism>
<protein>
    <submittedName>
        <fullName evidence="2">Uncharacterized protein</fullName>
    </submittedName>
</protein>
<reference evidence="2" key="1">
    <citation type="submission" date="2020-03" db="EMBL/GenBank/DDBJ databases">
        <authorList>
            <person name="Weist P."/>
        </authorList>
    </citation>
    <scope>NUCLEOTIDE SEQUENCE</scope>
</reference>
<gene>
    <name evidence="2" type="ORF">PLEPLA_LOCUS35905</name>
</gene>
<sequence>MWFKIRPEDSLRARSGDGIKTEDKRKWLSLHKPRLLKGSDWEERDQSRYRPLFNTGAVECNKRAPASLKPPTLCPSPTHPGIIMHDDLPPSAPWETHWSNAIIPGPEH</sequence>